<protein>
    <submittedName>
        <fullName evidence="3">Uncharacterized protein</fullName>
    </submittedName>
</protein>
<dbReference type="Proteomes" id="UP001303160">
    <property type="component" value="Unassembled WGS sequence"/>
</dbReference>
<keyword evidence="2" id="KW-0472">Membrane</keyword>
<keyword evidence="2" id="KW-0812">Transmembrane</keyword>
<evidence type="ECO:0000313" key="4">
    <source>
        <dbReference type="Proteomes" id="UP001303160"/>
    </source>
</evidence>
<comment type="caution">
    <text evidence="3">The sequence shown here is derived from an EMBL/GenBank/DDBJ whole genome shotgun (WGS) entry which is preliminary data.</text>
</comment>
<sequence>MKDLLKLGLDLNCRAPNSIMTIWGFIVNCLIQDPHTLLWEIVRYGLESGLPEPSWEVGWNLKFLKLMFGSSTYTIMWAWQDLYRPCWFRFRPLVFEPEVTMSLRPYLGVHTDNCGCTRGENDDTEWFDMFTVPPLREFPCYDSYVQAPDEVQNLTTSCYCRHANKDDREAILKLLDERDASYQQCESRGEPEVQSNEALRDTQGHRNPMSPTEQPAIPWRSWGIQSAIDNVSFWLYRYRATRWIVNPVVPWVLVAIFGAMKIKSFRKGA</sequence>
<evidence type="ECO:0000313" key="3">
    <source>
        <dbReference type="EMBL" id="KAK4199855.1"/>
    </source>
</evidence>
<feature type="transmembrane region" description="Helical" evidence="2">
    <location>
        <begin position="243"/>
        <end position="260"/>
    </location>
</feature>
<reference evidence="3" key="1">
    <citation type="journal article" date="2023" name="Mol. Phylogenet. Evol.">
        <title>Genome-scale phylogeny and comparative genomics of the fungal order Sordariales.</title>
        <authorList>
            <person name="Hensen N."/>
            <person name="Bonometti L."/>
            <person name="Westerberg I."/>
            <person name="Brannstrom I.O."/>
            <person name="Guillou S."/>
            <person name="Cros-Aarteil S."/>
            <person name="Calhoun S."/>
            <person name="Haridas S."/>
            <person name="Kuo A."/>
            <person name="Mondo S."/>
            <person name="Pangilinan J."/>
            <person name="Riley R."/>
            <person name="LaButti K."/>
            <person name="Andreopoulos B."/>
            <person name="Lipzen A."/>
            <person name="Chen C."/>
            <person name="Yan M."/>
            <person name="Daum C."/>
            <person name="Ng V."/>
            <person name="Clum A."/>
            <person name="Steindorff A."/>
            <person name="Ohm R.A."/>
            <person name="Martin F."/>
            <person name="Silar P."/>
            <person name="Natvig D.O."/>
            <person name="Lalanne C."/>
            <person name="Gautier V."/>
            <person name="Ament-Velasquez S.L."/>
            <person name="Kruys A."/>
            <person name="Hutchinson M.I."/>
            <person name="Powell A.J."/>
            <person name="Barry K."/>
            <person name="Miller A.N."/>
            <person name="Grigoriev I.V."/>
            <person name="Debuchy R."/>
            <person name="Gladieux P."/>
            <person name="Hiltunen Thoren M."/>
            <person name="Johannesson H."/>
        </authorList>
    </citation>
    <scope>NUCLEOTIDE SEQUENCE</scope>
    <source>
        <strain evidence="3">CBS 315.58</strain>
    </source>
</reference>
<organism evidence="3 4">
    <name type="scientific">Triangularia verruculosa</name>
    <dbReference type="NCBI Taxonomy" id="2587418"/>
    <lineage>
        <taxon>Eukaryota</taxon>
        <taxon>Fungi</taxon>
        <taxon>Dikarya</taxon>
        <taxon>Ascomycota</taxon>
        <taxon>Pezizomycotina</taxon>
        <taxon>Sordariomycetes</taxon>
        <taxon>Sordariomycetidae</taxon>
        <taxon>Sordariales</taxon>
        <taxon>Podosporaceae</taxon>
        <taxon>Triangularia</taxon>
    </lineage>
</organism>
<feature type="region of interest" description="Disordered" evidence="1">
    <location>
        <begin position="186"/>
        <end position="214"/>
    </location>
</feature>
<dbReference type="EMBL" id="MU863927">
    <property type="protein sequence ID" value="KAK4199855.1"/>
    <property type="molecule type" value="Genomic_DNA"/>
</dbReference>
<keyword evidence="4" id="KW-1185">Reference proteome</keyword>
<evidence type="ECO:0000256" key="2">
    <source>
        <dbReference type="SAM" id="Phobius"/>
    </source>
</evidence>
<name>A0AAN7AWC5_9PEZI</name>
<evidence type="ECO:0000256" key="1">
    <source>
        <dbReference type="SAM" id="MobiDB-lite"/>
    </source>
</evidence>
<dbReference type="AlphaFoldDB" id="A0AAN7AWC5"/>
<reference evidence="3" key="2">
    <citation type="submission" date="2023-05" db="EMBL/GenBank/DDBJ databases">
        <authorList>
            <consortium name="Lawrence Berkeley National Laboratory"/>
            <person name="Steindorff A."/>
            <person name="Hensen N."/>
            <person name="Bonometti L."/>
            <person name="Westerberg I."/>
            <person name="Brannstrom I.O."/>
            <person name="Guillou S."/>
            <person name="Cros-Aarteil S."/>
            <person name="Calhoun S."/>
            <person name="Haridas S."/>
            <person name="Kuo A."/>
            <person name="Mondo S."/>
            <person name="Pangilinan J."/>
            <person name="Riley R."/>
            <person name="Labutti K."/>
            <person name="Andreopoulos B."/>
            <person name="Lipzen A."/>
            <person name="Chen C."/>
            <person name="Yanf M."/>
            <person name="Daum C."/>
            <person name="Ng V."/>
            <person name="Clum A."/>
            <person name="Ohm R."/>
            <person name="Martin F."/>
            <person name="Silar P."/>
            <person name="Natvig D."/>
            <person name="Lalanne C."/>
            <person name="Gautier V."/>
            <person name="Ament-Velasquez S.L."/>
            <person name="Kruys A."/>
            <person name="Hutchinson M.I."/>
            <person name="Powell A.J."/>
            <person name="Barry K."/>
            <person name="Miller A.N."/>
            <person name="Grigoriev I.V."/>
            <person name="Debuchy R."/>
            <person name="Gladieux P."/>
            <person name="Thoren M.H."/>
            <person name="Johannesson H."/>
        </authorList>
    </citation>
    <scope>NUCLEOTIDE SEQUENCE</scope>
    <source>
        <strain evidence="3">CBS 315.58</strain>
    </source>
</reference>
<proteinExistence type="predicted"/>
<keyword evidence="2" id="KW-1133">Transmembrane helix</keyword>
<accession>A0AAN7AWC5</accession>
<gene>
    <name evidence="3" type="ORF">QBC40DRAFT_78871</name>
</gene>